<dbReference type="Proteomes" id="UP000073492">
    <property type="component" value="Unassembled WGS sequence"/>
</dbReference>
<dbReference type="EMBL" id="LFZO01000222">
    <property type="protein sequence ID" value="KXT11047.1"/>
    <property type="molecule type" value="Genomic_DNA"/>
</dbReference>
<gene>
    <name evidence="2" type="ORF">AC579_1982</name>
</gene>
<protein>
    <submittedName>
        <fullName evidence="2">Uncharacterized protein</fullName>
    </submittedName>
</protein>
<reference evidence="2 3" key="1">
    <citation type="submission" date="2015-07" db="EMBL/GenBank/DDBJ databases">
        <title>Comparative genomics of the Sigatoka disease complex on banana suggests a link between parallel evolutionary changes in Pseudocercospora fijiensis and Pseudocercospora eumusae and increased virulence on the banana host.</title>
        <authorList>
            <person name="Chang T.-C."/>
            <person name="Salvucci A."/>
            <person name="Crous P.W."/>
            <person name="Stergiopoulos I."/>
        </authorList>
    </citation>
    <scope>NUCLEOTIDE SEQUENCE [LARGE SCALE GENOMIC DNA]</scope>
    <source>
        <strain evidence="2 3">CBS 116634</strain>
    </source>
</reference>
<feature type="compositionally biased region" description="Polar residues" evidence="1">
    <location>
        <begin position="65"/>
        <end position="74"/>
    </location>
</feature>
<evidence type="ECO:0000313" key="2">
    <source>
        <dbReference type="EMBL" id="KXT11047.1"/>
    </source>
</evidence>
<comment type="caution">
    <text evidence="2">The sequence shown here is derived from an EMBL/GenBank/DDBJ whole genome shotgun (WGS) entry which is preliminary data.</text>
</comment>
<accession>A0A139I8H7</accession>
<evidence type="ECO:0000313" key="3">
    <source>
        <dbReference type="Proteomes" id="UP000073492"/>
    </source>
</evidence>
<evidence type="ECO:0000256" key="1">
    <source>
        <dbReference type="SAM" id="MobiDB-lite"/>
    </source>
</evidence>
<sequence>MAWPAEQSMTVEQNQYLIDDVDANRKEVAGIEPVHLFVRDREGNRLEDTNLSSAQAPVGGDPNGTIHTTPNTSPLWARHTGPMFVNSTSGPLSVTWDKEDDAGVGSQQKSVSSQVVGMVVNYNC</sequence>
<dbReference type="SUPFAM" id="SSF55909">
    <property type="entry name" value="Pentein"/>
    <property type="match status" value="1"/>
</dbReference>
<dbReference type="STRING" id="113226.A0A139I8H7"/>
<keyword evidence="3" id="KW-1185">Reference proteome</keyword>
<proteinExistence type="predicted"/>
<dbReference type="AlphaFoldDB" id="A0A139I8H7"/>
<name>A0A139I8H7_9PEZI</name>
<organism evidence="2 3">
    <name type="scientific">Pseudocercospora musae</name>
    <dbReference type="NCBI Taxonomy" id="113226"/>
    <lineage>
        <taxon>Eukaryota</taxon>
        <taxon>Fungi</taxon>
        <taxon>Dikarya</taxon>
        <taxon>Ascomycota</taxon>
        <taxon>Pezizomycotina</taxon>
        <taxon>Dothideomycetes</taxon>
        <taxon>Dothideomycetidae</taxon>
        <taxon>Mycosphaerellales</taxon>
        <taxon>Mycosphaerellaceae</taxon>
        <taxon>Pseudocercospora</taxon>
    </lineage>
</organism>
<feature type="region of interest" description="Disordered" evidence="1">
    <location>
        <begin position="51"/>
        <end position="108"/>
    </location>
</feature>